<sequence>MHAPVYAQADVVNDGRRSSSELVAPDAKSSSTGYMIENGDVGPLAQASDSLIRHNFQNHPGPGKRDELKNHLLDPEIMELCYRSRQQEEEILFLRKQITNACIKELQLLNEKHILERRLSELQIALDERQDDAVASALKELTKKRSYLDENLRLTDNLKVVEEDMYILTSSFLSLLAEYDIRPPVISSSAILYGIKQLYQSMHWKIRYNESVIPELRLYDQHPMDLPGTSTPNQLRASQDFAKIDKKDVDVTLNSEMPYPVAYEKPRDLSSEFHKLVQVLLSTKLLIYFLSAVWFLDTF</sequence>
<dbReference type="PANTHER" id="PTHR31149">
    <property type="entry name" value="EXPRESSED PROTEIN"/>
    <property type="match status" value="1"/>
</dbReference>
<protein>
    <submittedName>
        <fullName evidence="1">Uncharacterized protein</fullName>
    </submittedName>
</protein>
<dbReference type="GO" id="GO:0005886">
    <property type="term" value="C:plasma membrane"/>
    <property type="evidence" value="ECO:0007669"/>
    <property type="project" value="TreeGrafter"/>
</dbReference>
<name>A0A9E7EJ60_9LILI</name>
<accession>A0A9E7EJ60</accession>
<dbReference type="PANTHER" id="PTHR31149:SF7">
    <property type="entry name" value="EXPRESSED PROTEIN"/>
    <property type="match status" value="1"/>
</dbReference>
<evidence type="ECO:0000313" key="1">
    <source>
        <dbReference type="EMBL" id="URD77782.1"/>
    </source>
</evidence>
<dbReference type="EMBL" id="CP097503">
    <property type="protein sequence ID" value="URD77782.1"/>
    <property type="molecule type" value="Genomic_DNA"/>
</dbReference>
<dbReference type="Proteomes" id="UP001055439">
    <property type="component" value="Chromosome 10"/>
</dbReference>
<gene>
    <name evidence="1" type="ORF">MUK42_06993</name>
</gene>
<proteinExistence type="predicted"/>
<keyword evidence="2" id="KW-1185">Reference proteome</keyword>
<dbReference type="OrthoDB" id="1890867at2759"/>
<reference evidence="1" key="1">
    <citation type="submission" date="2022-05" db="EMBL/GenBank/DDBJ databases">
        <title>The Musa troglodytarum L. genome provides insights into the mechanism of non-climacteric behaviour and enrichment of carotenoids.</title>
        <authorList>
            <person name="Wang J."/>
        </authorList>
    </citation>
    <scope>NUCLEOTIDE SEQUENCE</scope>
    <source>
        <tissue evidence="1">Leaf</tissue>
    </source>
</reference>
<organism evidence="1 2">
    <name type="scientific">Musa troglodytarum</name>
    <name type="common">fe'i banana</name>
    <dbReference type="NCBI Taxonomy" id="320322"/>
    <lineage>
        <taxon>Eukaryota</taxon>
        <taxon>Viridiplantae</taxon>
        <taxon>Streptophyta</taxon>
        <taxon>Embryophyta</taxon>
        <taxon>Tracheophyta</taxon>
        <taxon>Spermatophyta</taxon>
        <taxon>Magnoliopsida</taxon>
        <taxon>Liliopsida</taxon>
        <taxon>Zingiberales</taxon>
        <taxon>Musaceae</taxon>
        <taxon>Musa</taxon>
    </lineage>
</organism>
<evidence type="ECO:0000313" key="2">
    <source>
        <dbReference type="Proteomes" id="UP001055439"/>
    </source>
</evidence>
<dbReference type="AlphaFoldDB" id="A0A9E7EJ60"/>